<dbReference type="Proteomes" id="UP000029665">
    <property type="component" value="Unassembled WGS sequence"/>
</dbReference>
<sequence>MSITTQFRAAKIPKGSPLRNVASPFWSIRANDEGVPRENGFHALALAGKIQVITPAHVAGFGEDGKSVMLQDGRRLAASAIILGTGYRSSWEDLFDGKWSSLKKTLNELGLNPHAASSGTSHHWDYTTLSNPPPIHPDAKRWSSTIYRGIVPAKNITKRNLAVNGTGISMNNGYTAEVVAHWISSYFMEDPMRLPENTEAALAATEREAAWLKQRHPQTPTALKPSYTAYLSFMSWPQYTDDLLEDMGLRVLRSGGNWLTWPFKVIALDEISDLKEERDSRRAKFALVSR</sequence>
<gene>
    <name evidence="1" type="ORF">BN946_scf184794.g17</name>
</gene>
<accession>A0A060SLD2</accession>
<organism evidence="1 2">
    <name type="scientific">Pycnoporus cinnabarinus</name>
    <name type="common">Cinnabar-red polypore</name>
    <name type="synonym">Trametes cinnabarina</name>
    <dbReference type="NCBI Taxonomy" id="5643"/>
    <lineage>
        <taxon>Eukaryota</taxon>
        <taxon>Fungi</taxon>
        <taxon>Dikarya</taxon>
        <taxon>Basidiomycota</taxon>
        <taxon>Agaricomycotina</taxon>
        <taxon>Agaricomycetes</taxon>
        <taxon>Polyporales</taxon>
        <taxon>Polyporaceae</taxon>
        <taxon>Trametes</taxon>
    </lineage>
</organism>
<dbReference type="HOGENOM" id="CLU_885866_0_0_1"/>
<keyword evidence="2" id="KW-1185">Reference proteome</keyword>
<dbReference type="EMBL" id="CCBP010000245">
    <property type="protein sequence ID" value="CDO75210.1"/>
    <property type="molecule type" value="Genomic_DNA"/>
</dbReference>
<proteinExistence type="predicted"/>
<evidence type="ECO:0000313" key="1">
    <source>
        <dbReference type="EMBL" id="CDO75210.1"/>
    </source>
</evidence>
<evidence type="ECO:0000313" key="2">
    <source>
        <dbReference type="Proteomes" id="UP000029665"/>
    </source>
</evidence>
<dbReference type="OrthoDB" id="2915840at2759"/>
<name>A0A060SLD2_PYCCI</name>
<evidence type="ECO:0008006" key="3">
    <source>
        <dbReference type="Google" id="ProtNLM"/>
    </source>
</evidence>
<dbReference type="SUPFAM" id="SSF51905">
    <property type="entry name" value="FAD/NAD(P)-binding domain"/>
    <property type="match status" value="1"/>
</dbReference>
<dbReference type="InterPro" id="IPR036188">
    <property type="entry name" value="FAD/NAD-bd_sf"/>
</dbReference>
<dbReference type="AlphaFoldDB" id="A0A060SLD2"/>
<protein>
    <recommendedName>
        <fullName evidence="3">FAD/NAD(P)-binding domain-containing protein</fullName>
    </recommendedName>
</protein>
<comment type="caution">
    <text evidence="1">The sequence shown here is derived from an EMBL/GenBank/DDBJ whole genome shotgun (WGS) entry which is preliminary data.</text>
</comment>
<dbReference type="STRING" id="5643.A0A060SLD2"/>
<reference evidence="1" key="1">
    <citation type="submission" date="2014-01" db="EMBL/GenBank/DDBJ databases">
        <title>The genome of the white-rot fungus Pycnoporus cinnabarinus: a basidiomycete model with a versatile arsenal for lignocellulosic biomass breakdown.</title>
        <authorList>
            <person name="Levasseur A."/>
            <person name="Lomascolo A."/>
            <person name="Ruiz-Duenas F.J."/>
            <person name="Uzan E."/>
            <person name="Piumi F."/>
            <person name="Kues U."/>
            <person name="Ram A.F.J."/>
            <person name="Murat C."/>
            <person name="Haon M."/>
            <person name="Benoit I."/>
            <person name="Arfi Y."/>
            <person name="Chevret D."/>
            <person name="Drula E."/>
            <person name="Kwon M.J."/>
            <person name="Gouret P."/>
            <person name="Lesage-Meessen L."/>
            <person name="Lombard V."/>
            <person name="Mariette J."/>
            <person name="Noirot C."/>
            <person name="Park J."/>
            <person name="Patyshakuliyeva A."/>
            <person name="Wieneger R.A.B."/>
            <person name="Wosten H.A.B."/>
            <person name="Martin F."/>
            <person name="Coutinho P.M."/>
            <person name="de Vries R."/>
            <person name="Martinez A.T."/>
            <person name="Klopp C."/>
            <person name="Pontarotti P."/>
            <person name="Henrissat B."/>
            <person name="Record E."/>
        </authorList>
    </citation>
    <scope>NUCLEOTIDE SEQUENCE [LARGE SCALE GENOMIC DNA]</scope>
    <source>
        <strain evidence="1">BRFM137</strain>
    </source>
</reference>
<dbReference type="OMA" id="HWISSYI"/>